<dbReference type="EMBL" id="MLYV02001019">
    <property type="protein sequence ID" value="PSR74115.1"/>
    <property type="molecule type" value="Genomic_DNA"/>
</dbReference>
<name>A0A2R6NP07_9APHY</name>
<dbReference type="Pfam" id="PF06884">
    <property type="entry name" value="DUF1264"/>
    <property type="match status" value="1"/>
</dbReference>
<evidence type="ECO:0000313" key="2">
    <source>
        <dbReference type="EMBL" id="PSR74115.1"/>
    </source>
</evidence>
<dbReference type="InterPro" id="IPR010686">
    <property type="entry name" value="OBAP-like"/>
</dbReference>
<dbReference type="Proteomes" id="UP000186601">
    <property type="component" value="Unassembled WGS sequence"/>
</dbReference>
<comment type="similarity">
    <text evidence="1">Belongs to the OBAP family.</text>
</comment>
<keyword evidence="3" id="KW-1185">Reference proteome</keyword>
<dbReference type="OrthoDB" id="1901244at2759"/>
<dbReference type="STRING" id="98765.A0A2R6NP07"/>
<comment type="caution">
    <text evidence="2">The sequence shown here is derived from an EMBL/GenBank/DDBJ whole genome shotgun (WGS) entry which is preliminary data.</text>
</comment>
<accession>A0A2R6NP07</accession>
<proteinExistence type="inferred from homology"/>
<evidence type="ECO:0008006" key="4">
    <source>
        <dbReference type="Google" id="ProtNLM"/>
    </source>
</evidence>
<organism evidence="2 3">
    <name type="scientific">Hermanssonia centrifuga</name>
    <dbReference type="NCBI Taxonomy" id="98765"/>
    <lineage>
        <taxon>Eukaryota</taxon>
        <taxon>Fungi</taxon>
        <taxon>Dikarya</taxon>
        <taxon>Basidiomycota</taxon>
        <taxon>Agaricomycotina</taxon>
        <taxon>Agaricomycetes</taxon>
        <taxon>Polyporales</taxon>
        <taxon>Meruliaceae</taxon>
        <taxon>Hermanssonia</taxon>
    </lineage>
</organism>
<dbReference type="PANTHER" id="PTHR31360">
    <property type="match status" value="1"/>
</dbReference>
<dbReference type="PANTHER" id="PTHR31360:SF0">
    <property type="entry name" value="OIL BODY-ASSOCIATED PROTEIN 1B"/>
    <property type="match status" value="1"/>
</dbReference>
<sequence>MDSDTKRAAYHTSAYQASGSAMMSFEPINRIHQHICAFHAYSTDHTRHVEAHHFCTHYTPDFHQCVIYDSGAADARLIGIEYIVSEKIFEGLPPDEKKYWHSHKYEVESGLLQLQVKGAIPTAATDVAEQPAMLELQRTYGKTIHTWAYDIHPDLPLGPPNLMLSYTSDENAPPADLVKARDEKWGMDTAGKRKLRAGYLPPYEKRPESDMWQDTGECISFEPQERNVKQ</sequence>
<evidence type="ECO:0000313" key="3">
    <source>
        <dbReference type="Proteomes" id="UP000186601"/>
    </source>
</evidence>
<gene>
    <name evidence="2" type="ORF">PHLCEN_2v10071</name>
</gene>
<evidence type="ECO:0000256" key="1">
    <source>
        <dbReference type="ARBA" id="ARBA00009740"/>
    </source>
</evidence>
<reference evidence="2 3" key="1">
    <citation type="submission" date="2018-02" db="EMBL/GenBank/DDBJ databases">
        <title>Genome sequence of the basidiomycete white-rot fungus Phlebia centrifuga.</title>
        <authorList>
            <person name="Granchi Z."/>
            <person name="Peng M."/>
            <person name="de Vries R.P."/>
            <person name="Hilden K."/>
            <person name="Makela M.R."/>
            <person name="Grigoriev I."/>
            <person name="Riley R."/>
        </authorList>
    </citation>
    <scope>NUCLEOTIDE SEQUENCE [LARGE SCALE GENOMIC DNA]</scope>
    <source>
        <strain evidence="2 3">FBCC195</strain>
    </source>
</reference>
<protein>
    <recommendedName>
        <fullName evidence="4">DUF1264-domain-containing protein</fullName>
    </recommendedName>
</protein>
<dbReference type="AlphaFoldDB" id="A0A2R6NP07"/>